<dbReference type="Gene3D" id="3.30.9.10">
    <property type="entry name" value="D-Amino Acid Oxidase, subunit A, domain 2"/>
    <property type="match status" value="1"/>
</dbReference>
<comment type="caution">
    <text evidence="4">The sequence shown here is derived from an EMBL/GenBank/DDBJ whole genome shotgun (WGS) entry which is preliminary data.</text>
</comment>
<evidence type="ECO:0000313" key="4">
    <source>
        <dbReference type="EMBL" id="MCW6537387.1"/>
    </source>
</evidence>
<dbReference type="PANTHER" id="PTHR13847:SF289">
    <property type="entry name" value="GLYCINE OXIDASE"/>
    <property type="match status" value="1"/>
</dbReference>
<dbReference type="GO" id="GO:0005737">
    <property type="term" value="C:cytoplasm"/>
    <property type="evidence" value="ECO:0007669"/>
    <property type="project" value="TreeGrafter"/>
</dbReference>
<sequence>MQNKNRPAARSAVVIGGGIVGMSSAIALLERGMACTLIDPATERRGASWGNAGHIAIEQVEPLASMRTVRSLPRRLFSRGGAVALPARDIAAWLPFSLRLLAAARPKRFDAGKAALAALLAAALPAWRRLVANAGAADLLVEDGHFIVWETPQSAAAGRAAWAATDIGAARFRDVTPAEMTQIAALTKLRPAGAIRFLGSGQVADLGELATTLDRRFTALGGVHRVQAATALEREGAGVAVRLADGTLLRADAVLVATGARAGELLAPLGLHVPLIAERGYHIRSAETTWPAEMPPLVFEDRSMIVTRFRGHVRAASIVEFSRVSRPADPRKWARLRDHVAALGLPFALPGEEWIGARPTLPDYLPAIGASTRAANLFYAFGHQHLGLTLGPVTGEAIAALIAGETPGLDLAPFDLRRFG</sequence>
<feature type="domain" description="FAD dependent oxidoreductase" evidence="3">
    <location>
        <begin position="12"/>
        <end position="401"/>
    </location>
</feature>
<gene>
    <name evidence="4" type="ORF">NEE01_21620</name>
</gene>
<dbReference type="GO" id="GO:0016491">
    <property type="term" value="F:oxidoreductase activity"/>
    <property type="evidence" value="ECO:0007669"/>
    <property type="project" value="UniProtKB-KW"/>
</dbReference>
<evidence type="ECO:0000256" key="1">
    <source>
        <dbReference type="ARBA" id="ARBA00023002"/>
    </source>
</evidence>
<dbReference type="Pfam" id="PF01266">
    <property type="entry name" value="DAO"/>
    <property type="match status" value="1"/>
</dbReference>
<dbReference type="AlphaFoldDB" id="A0AA41ZDL2"/>
<dbReference type="EMBL" id="JANFAV010000021">
    <property type="protein sequence ID" value="MCW6537387.1"/>
    <property type="molecule type" value="Genomic_DNA"/>
</dbReference>
<evidence type="ECO:0000256" key="2">
    <source>
        <dbReference type="SAM" id="Phobius"/>
    </source>
</evidence>
<dbReference type="Proteomes" id="UP001165565">
    <property type="component" value="Unassembled WGS sequence"/>
</dbReference>
<accession>A0AA41ZDL2</accession>
<keyword evidence="2" id="KW-0472">Membrane</keyword>
<keyword evidence="2" id="KW-1133">Transmembrane helix</keyword>
<evidence type="ECO:0000259" key="3">
    <source>
        <dbReference type="Pfam" id="PF01266"/>
    </source>
</evidence>
<feature type="transmembrane region" description="Helical" evidence="2">
    <location>
        <begin position="12"/>
        <end position="29"/>
    </location>
</feature>
<keyword evidence="1" id="KW-0560">Oxidoreductase</keyword>
<keyword evidence="2" id="KW-0812">Transmembrane</keyword>
<dbReference type="InterPro" id="IPR036188">
    <property type="entry name" value="FAD/NAD-bd_sf"/>
</dbReference>
<dbReference type="Gene3D" id="3.50.50.60">
    <property type="entry name" value="FAD/NAD(P)-binding domain"/>
    <property type="match status" value="2"/>
</dbReference>
<keyword evidence="5" id="KW-1185">Reference proteome</keyword>
<dbReference type="SUPFAM" id="SSF51905">
    <property type="entry name" value="FAD/NAD(P)-binding domain"/>
    <property type="match status" value="1"/>
</dbReference>
<proteinExistence type="predicted"/>
<dbReference type="InterPro" id="IPR006076">
    <property type="entry name" value="FAD-dep_OxRdtase"/>
</dbReference>
<organism evidence="4 5">
    <name type="scientific">Sphingomonas lycopersici</name>
    <dbReference type="NCBI Taxonomy" id="2951807"/>
    <lineage>
        <taxon>Bacteria</taxon>
        <taxon>Pseudomonadati</taxon>
        <taxon>Pseudomonadota</taxon>
        <taxon>Alphaproteobacteria</taxon>
        <taxon>Sphingomonadales</taxon>
        <taxon>Sphingomonadaceae</taxon>
        <taxon>Sphingomonas</taxon>
    </lineage>
</organism>
<protein>
    <submittedName>
        <fullName evidence="4">FAD-binding oxidoreductase</fullName>
    </submittedName>
</protein>
<evidence type="ECO:0000313" key="5">
    <source>
        <dbReference type="Proteomes" id="UP001165565"/>
    </source>
</evidence>
<dbReference type="SUPFAM" id="SSF54373">
    <property type="entry name" value="FAD-linked reductases, C-terminal domain"/>
    <property type="match status" value="1"/>
</dbReference>
<reference evidence="4" key="1">
    <citation type="submission" date="2022-06" db="EMBL/GenBank/DDBJ databases">
        <title>Sphingomonas sp. nov. isolated from rhizosphere soil of tomato.</title>
        <authorList>
            <person name="Dong H."/>
            <person name="Gao R."/>
        </authorList>
    </citation>
    <scope>NUCLEOTIDE SEQUENCE</scope>
    <source>
        <strain evidence="4">MMSM24</strain>
    </source>
</reference>
<dbReference type="PANTHER" id="PTHR13847">
    <property type="entry name" value="SARCOSINE DEHYDROGENASE-RELATED"/>
    <property type="match status" value="1"/>
</dbReference>
<name>A0AA41ZDL2_9SPHN</name>
<dbReference type="RefSeq" id="WP_265271390.1">
    <property type="nucleotide sequence ID" value="NZ_JANFAV010000021.1"/>
</dbReference>